<dbReference type="GO" id="GO:0005524">
    <property type="term" value="F:ATP binding"/>
    <property type="evidence" value="ECO:0007669"/>
    <property type="project" value="InterPro"/>
</dbReference>
<dbReference type="PROSITE" id="PS50011">
    <property type="entry name" value="PROTEIN_KINASE_DOM"/>
    <property type="match status" value="1"/>
</dbReference>
<dbReference type="Gene3D" id="1.10.510.10">
    <property type="entry name" value="Transferase(Phosphotransferase) domain 1"/>
    <property type="match status" value="2"/>
</dbReference>
<reference evidence="3" key="1">
    <citation type="journal article" date="2017" name="Front. Plant Sci.">
        <title>Climate Clever Clovers: New Paradigm to Reduce the Environmental Footprint of Ruminants by Breeding Low Methanogenic Forages Utilizing Haplotype Variation.</title>
        <authorList>
            <person name="Kaur P."/>
            <person name="Appels R."/>
            <person name="Bayer P.E."/>
            <person name="Keeble-Gagnere G."/>
            <person name="Wang J."/>
            <person name="Hirakawa H."/>
            <person name="Shirasawa K."/>
            <person name="Vercoe P."/>
            <person name="Stefanova K."/>
            <person name="Durmic Z."/>
            <person name="Nichols P."/>
            <person name="Revell C."/>
            <person name="Isobe S.N."/>
            <person name="Edwards D."/>
            <person name="Erskine W."/>
        </authorList>
    </citation>
    <scope>NUCLEOTIDE SEQUENCE [LARGE SCALE GENOMIC DNA]</scope>
    <source>
        <strain evidence="3">cv. Daliak</strain>
    </source>
</reference>
<dbReference type="PROSITE" id="PS00108">
    <property type="entry name" value="PROTEIN_KINASE_ST"/>
    <property type="match status" value="1"/>
</dbReference>
<dbReference type="SMART" id="SM00219">
    <property type="entry name" value="TyrKc"/>
    <property type="match status" value="1"/>
</dbReference>
<dbReference type="InterPro" id="IPR000719">
    <property type="entry name" value="Prot_kinase_dom"/>
</dbReference>
<organism evidence="2 3">
    <name type="scientific">Trifolium subterraneum</name>
    <name type="common">Subterranean clover</name>
    <dbReference type="NCBI Taxonomy" id="3900"/>
    <lineage>
        <taxon>Eukaryota</taxon>
        <taxon>Viridiplantae</taxon>
        <taxon>Streptophyta</taxon>
        <taxon>Embryophyta</taxon>
        <taxon>Tracheophyta</taxon>
        <taxon>Spermatophyta</taxon>
        <taxon>Magnoliopsida</taxon>
        <taxon>eudicotyledons</taxon>
        <taxon>Gunneridae</taxon>
        <taxon>Pentapetalae</taxon>
        <taxon>rosids</taxon>
        <taxon>fabids</taxon>
        <taxon>Fabales</taxon>
        <taxon>Fabaceae</taxon>
        <taxon>Papilionoideae</taxon>
        <taxon>50 kb inversion clade</taxon>
        <taxon>NPAAA clade</taxon>
        <taxon>Hologalegina</taxon>
        <taxon>IRL clade</taxon>
        <taxon>Trifolieae</taxon>
        <taxon>Trifolium</taxon>
    </lineage>
</organism>
<protein>
    <recommendedName>
        <fullName evidence="1">Protein kinase domain-containing protein</fullName>
    </recommendedName>
</protein>
<dbReference type="Pfam" id="PF07714">
    <property type="entry name" value="PK_Tyr_Ser-Thr"/>
    <property type="match status" value="2"/>
</dbReference>
<accession>A0A2Z6LXD5</accession>
<dbReference type="PANTHER" id="PTHR23257">
    <property type="entry name" value="SERINE-THREONINE PROTEIN KINASE"/>
    <property type="match status" value="1"/>
</dbReference>
<keyword evidence="3" id="KW-1185">Reference proteome</keyword>
<dbReference type="AlphaFoldDB" id="A0A2Z6LXD5"/>
<evidence type="ECO:0000313" key="3">
    <source>
        <dbReference type="Proteomes" id="UP000242715"/>
    </source>
</evidence>
<evidence type="ECO:0000259" key="1">
    <source>
        <dbReference type="PROSITE" id="PS50011"/>
    </source>
</evidence>
<dbReference type="InterPro" id="IPR008271">
    <property type="entry name" value="Ser/Thr_kinase_AS"/>
</dbReference>
<dbReference type="EMBL" id="DF973164">
    <property type="protein sequence ID" value="GAU16891.1"/>
    <property type="molecule type" value="Genomic_DNA"/>
</dbReference>
<feature type="non-terminal residue" evidence="2">
    <location>
        <position position="131"/>
    </location>
</feature>
<dbReference type="InterPro" id="IPR020635">
    <property type="entry name" value="Tyr_kinase_cat_dom"/>
</dbReference>
<dbReference type="GO" id="GO:0007165">
    <property type="term" value="P:signal transduction"/>
    <property type="evidence" value="ECO:0007669"/>
    <property type="project" value="TreeGrafter"/>
</dbReference>
<feature type="domain" description="Protein kinase" evidence="1">
    <location>
        <begin position="1"/>
        <end position="114"/>
    </location>
</feature>
<sequence length="131" mass="14696">MDAAFGMEYLHSKNIVHFDLKCDNLLVNLKDPLRPICKVDVFSFGILLWEILTGEEPYANMHYGAIIGGIVNNTLRPAIPSHCDLQWRTLMEQCWAPNPVARPSFTEIASRLRIMSAAASQTKPQGNKPSK</sequence>
<dbReference type="OrthoDB" id="4062651at2759"/>
<dbReference type="GO" id="GO:0004713">
    <property type="term" value="F:protein tyrosine kinase activity"/>
    <property type="evidence" value="ECO:0007669"/>
    <property type="project" value="InterPro"/>
</dbReference>
<dbReference type="SUPFAM" id="SSF56112">
    <property type="entry name" value="Protein kinase-like (PK-like)"/>
    <property type="match status" value="1"/>
</dbReference>
<proteinExistence type="predicted"/>
<dbReference type="Proteomes" id="UP000242715">
    <property type="component" value="Unassembled WGS sequence"/>
</dbReference>
<dbReference type="InterPro" id="IPR050167">
    <property type="entry name" value="Ser_Thr_protein_kinase"/>
</dbReference>
<gene>
    <name evidence="2" type="ORF">TSUD_368410</name>
</gene>
<dbReference type="InterPro" id="IPR011009">
    <property type="entry name" value="Kinase-like_dom_sf"/>
</dbReference>
<name>A0A2Z6LXD5_TRISU</name>
<dbReference type="PANTHER" id="PTHR23257:SF957">
    <property type="entry name" value="F3O9.7 PROTEIN-RELATED"/>
    <property type="match status" value="1"/>
</dbReference>
<evidence type="ECO:0000313" key="2">
    <source>
        <dbReference type="EMBL" id="GAU16891.1"/>
    </source>
</evidence>
<dbReference type="GO" id="GO:0005737">
    <property type="term" value="C:cytoplasm"/>
    <property type="evidence" value="ECO:0007669"/>
    <property type="project" value="TreeGrafter"/>
</dbReference>
<dbReference type="InterPro" id="IPR001245">
    <property type="entry name" value="Ser-Thr/Tyr_kinase_cat_dom"/>
</dbReference>